<keyword evidence="1" id="KW-0811">Translocation</keyword>
<gene>
    <name evidence="4" type="ORF">NESM_000521200</name>
</gene>
<comment type="caution">
    <text evidence="4">The sequence shown here is derived from an EMBL/GenBank/DDBJ whole genome shotgun (WGS) entry which is preliminary data.</text>
</comment>
<dbReference type="AlphaFoldDB" id="A0AAW0EQF3"/>
<feature type="compositionally biased region" description="Polar residues" evidence="2">
    <location>
        <begin position="168"/>
        <end position="184"/>
    </location>
</feature>
<name>A0AAW0EQF3_9TRYP</name>
<comment type="subcellular location">
    <subcellularLocation>
        <location evidence="1">Mitochondrion inner membrane</location>
        <topology evidence="1">Single-pass membrane protein</topology>
    </subcellularLocation>
</comment>
<keyword evidence="5" id="KW-1185">Reference proteome</keyword>
<organism evidence="4 5">
    <name type="scientific">Novymonas esmeraldas</name>
    <dbReference type="NCBI Taxonomy" id="1808958"/>
    <lineage>
        <taxon>Eukaryota</taxon>
        <taxon>Discoba</taxon>
        <taxon>Euglenozoa</taxon>
        <taxon>Kinetoplastea</taxon>
        <taxon>Metakinetoplastina</taxon>
        <taxon>Trypanosomatida</taxon>
        <taxon>Trypanosomatidae</taxon>
        <taxon>Novymonas</taxon>
    </lineage>
</organism>
<dbReference type="Proteomes" id="UP001430356">
    <property type="component" value="Unassembled WGS sequence"/>
</dbReference>
<dbReference type="InterPro" id="IPR050365">
    <property type="entry name" value="TIM50"/>
</dbReference>
<evidence type="ECO:0000313" key="4">
    <source>
        <dbReference type="EMBL" id="KAK7195886.1"/>
    </source>
</evidence>
<comment type="function">
    <text evidence="1">Essential component of the TIM23 complex, a complex that mediates the translocation of transit peptide-containing proteins across the mitochondrial inner membrane.</text>
</comment>
<keyword evidence="1" id="KW-0653">Protein transport</keyword>
<keyword evidence="1" id="KW-0813">Transport</keyword>
<dbReference type="PROSITE" id="PS50969">
    <property type="entry name" value="FCP1"/>
    <property type="match status" value="1"/>
</dbReference>
<evidence type="ECO:0000313" key="5">
    <source>
        <dbReference type="Proteomes" id="UP001430356"/>
    </source>
</evidence>
<evidence type="ECO:0000256" key="1">
    <source>
        <dbReference type="RuleBase" id="RU365079"/>
    </source>
</evidence>
<dbReference type="InterPro" id="IPR004274">
    <property type="entry name" value="FCP1_dom"/>
</dbReference>
<dbReference type="PANTHER" id="PTHR12210">
    <property type="entry name" value="DULLARD PROTEIN PHOSPHATASE"/>
    <property type="match status" value="1"/>
</dbReference>
<dbReference type="EMBL" id="JAECZO010000064">
    <property type="protein sequence ID" value="KAK7195886.1"/>
    <property type="molecule type" value="Genomic_DNA"/>
</dbReference>
<keyword evidence="1" id="KW-0496">Mitochondrion</keyword>
<feature type="compositionally biased region" description="Basic residues" evidence="2">
    <location>
        <begin position="149"/>
        <end position="163"/>
    </location>
</feature>
<dbReference type="InterPro" id="IPR023214">
    <property type="entry name" value="HAD_sf"/>
</dbReference>
<evidence type="ECO:0000256" key="2">
    <source>
        <dbReference type="SAM" id="MobiDB-lite"/>
    </source>
</evidence>
<feature type="region of interest" description="Disordered" evidence="2">
    <location>
        <begin position="143"/>
        <end position="185"/>
    </location>
</feature>
<dbReference type="Gene3D" id="3.40.50.1000">
    <property type="entry name" value="HAD superfamily/HAD-like"/>
    <property type="match status" value="1"/>
</dbReference>
<dbReference type="GO" id="GO:0015031">
    <property type="term" value="P:protein transport"/>
    <property type="evidence" value="ECO:0007669"/>
    <property type="project" value="UniProtKB-KW"/>
</dbReference>
<comment type="subunit">
    <text evidence="1">Component of the TIM23 complex.</text>
</comment>
<keyword evidence="1" id="KW-0809">Transit peptide</keyword>
<accession>A0AAW0EQF3</accession>
<protein>
    <recommendedName>
        <fullName evidence="1">Mitochondrial import inner membrane translocase subunit TIM50</fullName>
    </recommendedName>
</protein>
<dbReference type="SUPFAM" id="SSF56784">
    <property type="entry name" value="HAD-like"/>
    <property type="match status" value="1"/>
</dbReference>
<dbReference type="SMART" id="SM00577">
    <property type="entry name" value="CPDc"/>
    <property type="match status" value="1"/>
</dbReference>
<proteinExistence type="inferred from homology"/>
<dbReference type="Pfam" id="PF03031">
    <property type="entry name" value="NIF"/>
    <property type="match status" value="1"/>
</dbReference>
<feature type="region of interest" description="Disordered" evidence="2">
    <location>
        <begin position="75"/>
        <end position="95"/>
    </location>
</feature>
<evidence type="ECO:0000259" key="3">
    <source>
        <dbReference type="PROSITE" id="PS50969"/>
    </source>
</evidence>
<dbReference type="InterPro" id="IPR036412">
    <property type="entry name" value="HAD-like_sf"/>
</dbReference>
<sequence length="521" mass="56053">MSFGTSKRGMLRHSRSTGLLTDMRHARQSRNCFQRRSLRTAHSTQCLLISSGQEEEEDVVVTSYSVAATANTTTSTADAGPTLVGGDDGSGSDSEYSEYDLVNERMQAALLDSDETSDEEVDVEDMLGVCAVFMGDLTTAASRDASRPHLWRRTTTPRRRRMAKKSESSSALSTGTRLTPSSSAPALCDSDVAVREAMSTAAMCGLLRRGNRSQRRAVAGGERRWLVPPLPSATAECGAAVVGGRLRGPLFTVVLDLDETLVAARHGPIHLRPHVGELLRSLHRLPVEIVVWTAGVAHYVNPILHAVGEACGRRRWFHHVISRHRRWYRDASTSVKDLRQLGRPLDRVVMVENNPLSALCQPAQCVLVEDYLHPCSADASLQVLSDLLCRLATRCAHESSAGAAVDRPGEVAEEDCAPRVSAPSGSTVRAGTAATSMADILGDDSALQHVEFAMADVLSEDGVTMLQRVEVTERVGGAGVLRCLGLRYSPPPRVPAVAAVSVQSLAAPLRSYGTLVPLPPL</sequence>
<dbReference type="GO" id="GO:0005744">
    <property type="term" value="C:TIM23 mitochondrial import inner membrane translocase complex"/>
    <property type="evidence" value="ECO:0007669"/>
    <property type="project" value="UniProtKB-UniRule"/>
</dbReference>
<comment type="similarity">
    <text evidence="1">Belongs to the TIM50 family.</text>
</comment>
<reference evidence="4 5" key="1">
    <citation type="journal article" date="2021" name="MBio">
        <title>A New Model Trypanosomatid, Novymonas esmeraldas: Genomic Perception of Its 'Candidatus Pandoraea novymonadis' Endosymbiont.</title>
        <authorList>
            <person name="Zakharova A."/>
            <person name="Saura A."/>
            <person name="Butenko A."/>
            <person name="Podesvova L."/>
            <person name="Warmusova S."/>
            <person name="Kostygov A.Y."/>
            <person name="Nenarokova A."/>
            <person name="Lukes J."/>
            <person name="Opperdoes F.R."/>
            <person name="Yurchenko V."/>
        </authorList>
    </citation>
    <scope>NUCLEOTIDE SEQUENCE [LARGE SCALE GENOMIC DNA]</scope>
    <source>
        <strain evidence="4 5">E262AT.01</strain>
    </source>
</reference>
<feature type="domain" description="FCP1 homology" evidence="3">
    <location>
        <begin position="246"/>
        <end position="391"/>
    </location>
</feature>